<keyword evidence="3" id="KW-1185">Reference proteome</keyword>
<sequence>MQAARHRGHYGRAERVGTAAPALPDSEVSDAPRAYHAADGGAPTRTSWEQLLWLNRCFGALVDRKDDQTRAGARRGGHRLADACVAEPSPALVNPHSATRCPHPPLSACAMTRAPRVARRRHRLKIEDRRRRRRKTSKNEEKRMRG</sequence>
<organism evidence="2 3">
    <name type="scientific">Eumeta variegata</name>
    <name type="common">Bagworm moth</name>
    <name type="synonym">Eumeta japonica</name>
    <dbReference type="NCBI Taxonomy" id="151549"/>
    <lineage>
        <taxon>Eukaryota</taxon>
        <taxon>Metazoa</taxon>
        <taxon>Ecdysozoa</taxon>
        <taxon>Arthropoda</taxon>
        <taxon>Hexapoda</taxon>
        <taxon>Insecta</taxon>
        <taxon>Pterygota</taxon>
        <taxon>Neoptera</taxon>
        <taxon>Endopterygota</taxon>
        <taxon>Lepidoptera</taxon>
        <taxon>Glossata</taxon>
        <taxon>Ditrysia</taxon>
        <taxon>Tineoidea</taxon>
        <taxon>Psychidae</taxon>
        <taxon>Oiketicinae</taxon>
        <taxon>Eumeta</taxon>
    </lineage>
</organism>
<feature type="compositionally biased region" description="Basic and acidic residues" evidence="1">
    <location>
        <begin position="137"/>
        <end position="146"/>
    </location>
</feature>
<feature type="region of interest" description="Disordered" evidence="1">
    <location>
        <begin position="113"/>
        <end position="146"/>
    </location>
</feature>
<proteinExistence type="predicted"/>
<name>A0A4C1V6S2_EUMVA</name>
<feature type="compositionally biased region" description="Basic residues" evidence="1">
    <location>
        <begin position="116"/>
        <end position="136"/>
    </location>
</feature>
<evidence type="ECO:0000256" key="1">
    <source>
        <dbReference type="SAM" id="MobiDB-lite"/>
    </source>
</evidence>
<dbReference type="AlphaFoldDB" id="A0A4C1V6S2"/>
<comment type="caution">
    <text evidence="2">The sequence shown here is derived from an EMBL/GenBank/DDBJ whole genome shotgun (WGS) entry which is preliminary data.</text>
</comment>
<dbReference type="EMBL" id="BGZK01000282">
    <property type="protein sequence ID" value="GBP33992.1"/>
    <property type="molecule type" value="Genomic_DNA"/>
</dbReference>
<evidence type="ECO:0000313" key="3">
    <source>
        <dbReference type="Proteomes" id="UP000299102"/>
    </source>
</evidence>
<evidence type="ECO:0000313" key="2">
    <source>
        <dbReference type="EMBL" id="GBP33992.1"/>
    </source>
</evidence>
<accession>A0A4C1V6S2</accession>
<gene>
    <name evidence="2" type="ORF">EVAR_24906_1</name>
</gene>
<feature type="region of interest" description="Disordered" evidence="1">
    <location>
        <begin position="1"/>
        <end position="27"/>
    </location>
</feature>
<protein>
    <submittedName>
        <fullName evidence="2">Uncharacterized protein</fullName>
    </submittedName>
</protein>
<feature type="compositionally biased region" description="Basic residues" evidence="1">
    <location>
        <begin position="1"/>
        <end position="10"/>
    </location>
</feature>
<dbReference type="Proteomes" id="UP000299102">
    <property type="component" value="Unassembled WGS sequence"/>
</dbReference>
<reference evidence="2 3" key="1">
    <citation type="journal article" date="2019" name="Commun. Biol.">
        <title>The bagworm genome reveals a unique fibroin gene that provides high tensile strength.</title>
        <authorList>
            <person name="Kono N."/>
            <person name="Nakamura H."/>
            <person name="Ohtoshi R."/>
            <person name="Tomita M."/>
            <person name="Numata K."/>
            <person name="Arakawa K."/>
        </authorList>
    </citation>
    <scope>NUCLEOTIDE SEQUENCE [LARGE SCALE GENOMIC DNA]</scope>
</reference>